<dbReference type="AlphaFoldDB" id="A0A7S7AWV7"/>
<feature type="domain" description="Gfo/Idh/MocA-like oxidoreductase N-terminal" evidence="1">
    <location>
        <begin position="2"/>
        <end position="120"/>
    </location>
</feature>
<reference evidence="2 3" key="1">
    <citation type="submission" date="2020-09" db="EMBL/GenBank/DDBJ databases">
        <title>Characterization of Treponema spp. from bovine digital dermatitis in Korea.</title>
        <authorList>
            <person name="Espiritu H.M."/>
            <person name="Cho Y.I."/>
            <person name="Mamuad L."/>
        </authorList>
    </citation>
    <scope>NUCLEOTIDE SEQUENCE [LARGE SCALE GENOMIC DNA]</scope>
    <source>
        <strain evidence="2 3">KS1</strain>
    </source>
</reference>
<dbReference type="InterPro" id="IPR000683">
    <property type="entry name" value="Gfo/Idh/MocA-like_OxRdtase_N"/>
</dbReference>
<gene>
    <name evidence="2" type="ORF">IFE08_04910</name>
</gene>
<evidence type="ECO:0000313" key="2">
    <source>
        <dbReference type="EMBL" id="QOW61715.1"/>
    </source>
</evidence>
<dbReference type="RefSeq" id="WP_194077229.1">
    <property type="nucleotide sequence ID" value="NZ_CP061839.1"/>
</dbReference>
<protein>
    <submittedName>
        <fullName evidence="2">Gfo/Idh/MocA family oxidoreductase</fullName>
    </submittedName>
</protein>
<dbReference type="PANTHER" id="PTHR43377:SF1">
    <property type="entry name" value="BILIVERDIN REDUCTASE A"/>
    <property type="match status" value="1"/>
</dbReference>
<dbReference type="InterPro" id="IPR036291">
    <property type="entry name" value="NAD(P)-bd_dom_sf"/>
</dbReference>
<evidence type="ECO:0000259" key="1">
    <source>
        <dbReference type="Pfam" id="PF01408"/>
    </source>
</evidence>
<dbReference type="Gene3D" id="3.40.50.720">
    <property type="entry name" value="NAD(P)-binding Rossmann-like Domain"/>
    <property type="match status" value="1"/>
</dbReference>
<dbReference type="Gene3D" id="3.30.360.10">
    <property type="entry name" value="Dihydrodipicolinate Reductase, domain 2"/>
    <property type="match status" value="1"/>
</dbReference>
<proteinExistence type="predicted"/>
<name>A0A7S7AWV7_9SPIR</name>
<dbReference type="Pfam" id="PF01408">
    <property type="entry name" value="GFO_IDH_MocA"/>
    <property type="match status" value="1"/>
</dbReference>
<sequence length="312" mass="35088">MKIWLIGVGYMGIEYAKVLHDIDCEFICIGNGESSAKKFEEATGLSVIRGGLSNFLKTKPAVPDYAIVCVSVESLAKVAVGLINYNVKNILLEKPAGRNPQEIISVYESAENKKAKVFLAYNRRFYASTIAAKKIITEDGGIQSFNFEFTEWSNTISNIDKADSVKNYWFLANSTHVCDLAFYVGGVPSEITCYHSGNLLWHKSAAIFAGAGITENNVLFSYQANWSAPGRWSVEFLTNKHRLIFRPMEKLQIQNLDSVLVNFCDIDYFLDEKYKPGLFLQVKNFLENNTNGLCSITDQIRLLSIYKKIANY</sequence>
<dbReference type="SUPFAM" id="SSF51735">
    <property type="entry name" value="NAD(P)-binding Rossmann-fold domains"/>
    <property type="match status" value="1"/>
</dbReference>
<dbReference type="GO" id="GO:0000166">
    <property type="term" value="F:nucleotide binding"/>
    <property type="evidence" value="ECO:0007669"/>
    <property type="project" value="InterPro"/>
</dbReference>
<dbReference type="InterPro" id="IPR051450">
    <property type="entry name" value="Gfo/Idh/MocA_Oxidoreductases"/>
</dbReference>
<organism evidence="2 3">
    <name type="scientific">Treponema pedis</name>
    <dbReference type="NCBI Taxonomy" id="409322"/>
    <lineage>
        <taxon>Bacteria</taxon>
        <taxon>Pseudomonadati</taxon>
        <taxon>Spirochaetota</taxon>
        <taxon>Spirochaetia</taxon>
        <taxon>Spirochaetales</taxon>
        <taxon>Treponemataceae</taxon>
        <taxon>Treponema</taxon>
    </lineage>
</organism>
<dbReference type="PANTHER" id="PTHR43377">
    <property type="entry name" value="BILIVERDIN REDUCTASE A"/>
    <property type="match status" value="1"/>
</dbReference>
<accession>A0A7S7AWV7</accession>
<dbReference type="EMBL" id="CP061839">
    <property type="protein sequence ID" value="QOW61715.1"/>
    <property type="molecule type" value="Genomic_DNA"/>
</dbReference>
<evidence type="ECO:0000313" key="3">
    <source>
        <dbReference type="Proteomes" id="UP000593915"/>
    </source>
</evidence>
<dbReference type="Proteomes" id="UP000593915">
    <property type="component" value="Chromosome"/>
</dbReference>